<dbReference type="AlphaFoldDB" id="A0A6J8CAG8"/>
<keyword evidence="2" id="KW-1185">Reference proteome</keyword>
<accession>A0A6J8CAG8</accession>
<dbReference type="EMBL" id="CACVKT020005173">
    <property type="protein sequence ID" value="CAC5393383.1"/>
    <property type="molecule type" value="Genomic_DNA"/>
</dbReference>
<evidence type="ECO:0000313" key="1">
    <source>
        <dbReference type="EMBL" id="CAC5393383.1"/>
    </source>
</evidence>
<dbReference type="Proteomes" id="UP000507470">
    <property type="component" value="Unassembled WGS sequence"/>
</dbReference>
<reference evidence="1 2" key="1">
    <citation type="submission" date="2020-06" db="EMBL/GenBank/DDBJ databases">
        <authorList>
            <person name="Li R."/>
            <person name="Bekaert M."/>
        </authorList>
    </citation>
    <scope>NUCLEOTIDE SEQUENCE [LARGE SCALE GENOMIC DNA]</scope>
    <source>
        <strain evidence="2">wild</strain>
    </source>
</reference>
<name>A0A6J8CAG8_MYTCO</name>
<evidence type="ECO:0000313" key="2">
    <source>
        <dbReference type="Proteomes" id="UP000507470"/>
    </source>
</evidence>
<gene>
    <name evidence="1" type="ORF">MCOR_28252</name>
</gene>
<sequence length="852" mass="99252">MPSTKADLQQINEKLDAIHKEKDRSSLEKSLRDICPHLCIHEVPSKRDEEFQDEVIDELYAVIVETVKNDRHDRRHIFLFDDVKDMTRDILDNILQKCIRTFNIKCIVTTIHAFEPDDEVHIIDIKGFTEVEALDFIREGKTLTPDEKEGSCIILRKLSCNPKALHIVRTYMKYARLKIGGIIERLKLPSDILKVEDSRAVKSKVKYKMFSILISVLREIHQKYQEDKKEEIFEMFLMLQYVQVEKIPVTVFSNINVKNSRMDTDDLLYVVENCSFGTVEGEDDGMYDCRLLSTHDVVVFALEIYCEYKGTYIHWSKEDLLQKLLGSFFLLMDKDNVSRSSLQHHTLLLPHARSVIDHLNEYIYAKIASSTSNWCITNTELVLKMIYMNDLVGFTSGFSETCTSSNKYFEKAKYLFFQMLNIDEDKFDEEINLSCEKITDMEAMKKIAEQLSLPICKAILTFIQSRDRMEVVQNVAKQFLLYKNRNMADVELLRSKLGKKNLEMGPKLLKDDYKKLCEEGFAIPDDYLGPFFVYEIVTSVLYTYGRRMFYLPGSSKHKEARYFCVYLYIAHLLPTFLSYNQAGEMKNLQIEKSSELPQVMGDQSINDESVGNTIRHPTDTYSDLKTYNILSTMLTERSVIQSTMDPTLAFNEPSSEVLKQNLSVCEARFYERKHYMEFGILKMSTEENDYNRMLWLKQITRIYRLLLKKNKELSSVGLKWAESLSAEIQKMKTSTAYPSLMISLGDLYFALGQVSPAECCFVEFIPKLEDKGNQKSNLDKYQRRACINYIKCRIQNCNDKHNDLETLSKLLAYKRGLISHTRDLREMEKLESNLNQKLETYERPLRDSPPTS</sequence>
<dbReference type="OrthoDB" id="6140382at2759"/>
<proteinExistence type="predicted"/>
<protein>
    <submittedName>
        <fullName evidence="1">Uncharacterized protein</fullName>
    </submittedName>
</protein>
<organism evidence="1 2">
    <name type="scientific">Mytilus coruscus</name>
    <name type="common">Sea mussel</name>
    <dbReference type="NCBI Taxonomy" id="42192"/>
    <lineage>
        <taxon>Eukaryota</taxon>
        <taxon>Metazoa</taxon>
        <taxon>Spiralia</taxon>
        <taxon>Lophotrochozoa</taxon>
        <taxon>Mollusca</taxon>
        <taxon>Bivalvia</taxon>
        <taxon>Autobranchia</taxon>
        <taxon>Pteriomorphia</taxon>
        <taxon>Mytilida</taxon>
        <taxon>Mytiloidea</taxon>
        <taxon>Mytilidae</taxon>
        <taxon>Mytilinae</taxon>
        <taxon>Mytilus</taxon>
    </lineage>
</organism>